<dbReference type="PANTHER" id="PTHR42781">
    <property type="entry name" value="SPERMIDINE/PUTRESCINE IMPORT ATP-BINDING PROTEIN POTA"/>
    <property type="match status" value="1"/>
</dbReference>
<keyword evidence="2" id="KW-0547">Nucleotide-binding</keyword>
<dbReference type="Proteomes" id="UP000514720">
    <property type="component" value="Chromosome"/>
</dbReference>
<dbReference type="PANTHER" id="PTHR42781:SF9">
    <property type="entry name" value="AMINO ACID ABC TRANSPORTER, ATP-BINDING PROTEIN-RELATED"/>
    <property type="match status" value="1"/>
</dbReference>
<evidence type="ECO:0000256" key="3">
    <source>
        <dbReference type="ARBA" id="ARBA00022840"/>
    </source>
</evidence>
<keyword evidence="3 5" id="KW-0067">ATP-binding</keyword>
<evidence type="ECO:0000256" key="1">
    <source>
        <dbReference type="ARBA" id="ARBA00022448"/>
    </source>
</evidence>
<dbReference type="InterPro" id="IPR003439">
    <property type="entry name" value="ABC_transporter-like_ATP-bd"/>
</dbReference>
<dbReference type="GO" id="GO:0016887">
    <property type="term" value="F:ATP hydrolysis activity"/>
    <property type="evidence" value="ECO:0007669"/>
    <property type="project" value="InterPro"/>
</dbReference>
<name>A0A7L7KPA6_9MOLU</name>
<dbReference type="AlphaFoldDB" id="A0A7L7KPA6"/>
<dbReference type="Pfam" id="PF00005">
    <property type="entry name" value="ABC_tran"/>
    <property type="match status" value="1"/>
</dbReference>
<sequence length="234" mass="26495">MKLKIDNVSHTYNVEVLHNLEFSLEGYNSIAIIGVSGSGKSTLIRLMSGIEVPTSGDIFIDDFYVQDPVYKKQVGFVFQSHNLFPHLTLKRNITLILEKTRDIEKEEANQIAEQHLTLLHLEDQMDKLPKHVSGGQAQRASIARALSINPDVVFLDEPTSALDPILTHEVLTAVEELKGFGKQFIFVTHVMSFVKDFADYVIFMDDGYIKEHGEPSILDNPKTDELKAFMHRVR</sequence>
<dbReference type="PROSITE" id="PS50893">
    <property type="entry name" value="ABC_TRANSPORTER_2"/>
    <property type="match status" value="1"/>
</dbReference>
<protein>
    <submittedName>
        <fullName evidence="5">Amino acid ABC transporter ATP-binding protein</fullName>
    </submittedName>
</protein>
<dbReference type="SMART" id="SM00382">
    <property type="entry name" value="AAA"/>
    <property type="match status" value="1"/>
</dbReference>
<dbReference type="KEGG" id="xcl:G4Z02_02215"/>
<keyword evidence="6" id="KW-1185">Reference proteome</keyword>
<dbReference type="PROSITE" id="PS00211">
    <property type="entry name" value="ABC_TRANSPORTER_1"/>
    <property type="match status" value="1"/>
</dbReference>
<gene>
    <name evidence="5" type="ORF">G4Z02_02215</name>
</gene>
<evidence type="ECO:0000256" key="2">
    <source>
        <dbReference type="ARBA" id="ARBA00022741"/>
    </source>
</evidence>
<dbReference type="Gene3D" id="3.40.50.300">
    <property type="entry name" value="P-loop containing nucleotide triphosphate hydrolases"/>
    <property type="match status" value="1"/>
</dbReference>
<dbReference type="GO" id="GO:0005524">
    <property type="term" value="F:ATP binding"/>
    <property type="evidence" value="ECO:0007669"/>
    <property type="project" value="UniProtKB-KW"/>
</dbReference>
<dbReference type="EMBL" id="CP048914">
    <property type="protein sequence ID" value="QMS84611.1"/>
    <property type="molecule type" value="Genomic_DNA"/>
</dbReference>
<dbReference type="InterPro" id="IPR027417">
    <property type="entry name" value="P-loop_NTPase"/>
</dbReference>
<evidence type="ECO:0000313" key="6">
    <source>
        <dbReference type="Proteomes" id="UP000514720"/>
    </source>
</evidence>
<dbReference type="RefSeq" id="WP_258878229.1">
    <property type="nucleotide sequence ID" value="NZ_CP048914.1"/>
</dbReference>
<dbReference type="InterPro" id="IPR003593">
    <property type="entry name" value="AAA+_ATPase"/>
</dbReference>
<dbReference type="InterPro" id="IPR017871">
    <property type="entry name" value="ABC_transporter-like_CS"/>
</dbReference>
<dbReference type="SUPFAM" id="SSF52540">
    <property type="entry name" value="P-loop containing nucleoside triphosphate hydrolases"/>
    <property type="match status" value="1"/>
</dbReference>
<organism evidence="5 6">
    <name type="scientific">Candidatus Xianfuyuplasma coldseepsis</name>
    <dbReference type="NCBI Taxonomy" id="2782163"/>
    <lineage>
        <taxon>Bacteria</taxon>
        <taxon>Bacillati</taxon>
        <taxon>Mycoplasmatota</taxon>
        <taxon>Mollicutes</taxon>
        <taxon>Candidatus Izemoplasmatales</taxon>
        <taxon>Candidatus Izemoplasmataceae</taxon>
        <taxon>Candidatus Xianfuyuplasma</taxon>
    </lineage>
</organism>
<reference evidence="5 6" key="1">
    <citation type="submission" date="2020-02" db="EMBL/GenBank/DDBJ databases">
        <authorList>
            <person name="Zheng R.K."/>
            <person name="Sun C.M."/>
        </authorList>
    </citation>
    <scope>NUCLEOTIDE SEQUENCE [LARGE SCALE GENOMIC DNA]</scope>
    <source>
        <strain evidence="6">zrk13</strain>
    </source>
</reference>
<evidence type="ECO:0000259" key="4">
    <source>
        <dbReference type="PROSITE" id="PS50893"/>
    </source>
</evidence>
<feature type="domain" description="ABC transporter" evidence="4">
    <location>
        <begin position="3"/>
        <end position="231"/>
    </location>
</feature>
<keyword evidence="1" id="KW-0813">Transport</keyword>
<evidence type="ECO:0000313" key="5">
    <source>
        <dbReference type="EMBL" id="QMS84611.1"/>
    </source>
</evidence>
<dbReference type="InterPro" id="IPR050093">
    <property type="entry name" value="ABC_SmlMolc_Importer"/>
</dbReference>
<proteinExistence type="predicted"/>
<accession>A0A7L7KPA6</accession>